<sequence length="55" mass="6269">MLQGQPSHSHLAVVVGEPDRGGVSRRMGMEMELEDYPGSGANDHHSPWWRQERRN</sequence>
<feature type="compositionally biased region" description="Basic and acidic residues" evidence="1">
    <location>
        <begin position="42"/>
        <end position="55"/>
    </location>
</feature>
<protein>
    <submittedName>
        <fullName evidence="2">Predicted protein</fullName>
    </submittedName>
</protein>
<feature type="region of interest" description="Disordered" evidence="1">
    <location>
        <begin position="1"/>
        <end position="55"/>
    </location>
</feature>
<dbReference type="PANTHER" id="PTHR33474:SF33">
    <property type="entry name" value="TRANSMEMBRANE PROTEIN"/>
    <property type="match status" value="1"/>
</dbReference>
<dbReference type="EMBL" id="AK366902">
    <property type="protein sequence ID" value="BAJ98105.1"/>
    <property type="molecule type" value="mRNA"/>
</dbReference>
<reference evidence="2" key="1">
    <citation type="journal article" date="2011" name="Plant Physiol.">
        <title>Comprehensive sequence analysis of 24,783 barley full-length cDNAs derived from 12 clone libraries.</title>
        <authorList>
            <person name="Matsumoto T."/>
            <person name="Tanaka T."/>
            <person name="Sakai H."/>
            <person name="Amano N."/>
            <person name="Kanamori H."/>
            <person name="Kurita K."/>
            <person name="Kikuta A."/>
            <person name="Kamiya K."/>
            <person name="Yamamoto M."/>
            <person name="Ikawa H."/>
            <person name="Fujii N."/>
            <person name="Hori K."/>
            <person name="Itoh T."/>
            <person name="Sato K."/>
        </authorList>
    </citation>
    <scope>NUCLEOTIDE SEQUENCE</scope>
</reference>
<evidence type="ECO:0000313" key="2">
    <source>
        <dbReference type="EMBL" id="BAJ98105.1"/>
    </source>
</evidence>
<proteinExistence type="evidence at transcript level"/>
<dbReference type="AlphaFoldDB" id="F2DSN4"/>
<name>F2DSN4_HORVV</name>
<dbReference type="PANTHER" id="PTHR33474">
    <property type="entry name" value="TRANSMEMBRANE PROTEIN"/>
    <property type="match status" value="1"/>
</dbReference>
<accession>F2DSN4</accession>
<evidence type="ECO:0000256" key="1">
    <source>
        <dbReference type="SAM" id="MobiDB-lite"/>
    </source>
</evidence>
<organism evidence="2">
    <name type="scientific">Hordeum vulgare subsp. vulgare</name>
    <name type="common">Domesticated barley</name>
    <dbReference type="NCBI Taxonomy" id="112509"/>
    <lineage>
        <taxon>Eukaryota</taxon>
        <taxon>Viridiplantae</taxon>
        <taxon>Streptophyta</taxon>
        <taxon>Embryophyta</taxon>
        <taxon>Tracheophyta</taxon>
        <taxon>Spermatophyta</taxon>
        <taxon>Magnoliopsida</taxon>
        <taxon>Liliopsida</taxon>
        <taxon>Poales</taxon>
        <taxon>Poaceae</taxon>
        <taxon>BOP clade</taxon>
        <taxon>Pooideae</taxon>
        <taxon>Triticodae</taxon>
        <taxon>Triticeae</taxon>
        <taxon>Hordeinae</taxon>
        <taxon>Hordeum</taxon>
    </lineage>
</organism>